<feature type="transmembrane region" description="Helical" evidence="1">
    <location>
        <begin position="14"/>
        <end position="38"/>
    </location>
</feature>
<feature type="transmembrane region" description="Helical" evidence="1">
    <location>
        <begin position="120"/>
        <end position="139"/>
    </location>
</feature>
<sequence length="176" mass="20111">MEAMDYLIMSSSSILLYLTSGRSVIVTDILNLLICHVYHLFCPPYRVRRFQPLLKLKFYLLNFFMFYAFSIKSSGLTTFGLINIYAEVFVVSSTLILEGFSEPVLVVGDNLEELRSDASTFWLDLFFFFSTMNAIVEFFSLEIRLFTLGLALRTVFGTIIWKIIDQERNSGGVGGN</sequence>
<proteinExistence type="predicted"/>
<dbReference type="Proteomes" id="UP001642540">
    <property type="component" value="Unassembled WGS sequence"/>
</dbReference>
<feature type="transmembrane region" description="Helical" evidence="1">
    <location>
        <begin position="59"/>
        <end position="82"/>
    </location>
</feature>
<evidence type="ECO:0000256" key="1">
    <source>
        <dbReference type="SAM" id="Phobius"/>
    </source>
</evidence>
<comment type="caution">
    <text evidence="2">The sequence shown here is derived from an EMBL/GenBank/DDBJ whole genome shotgun (WGS) entry which is preliminary data.</text>
</comment>
<gene>
    <name evidence="2" type="ORF">ODALV1_LOCUS30722</name>
</gene>
<accession>A0ABP1S7K1</accession>
<keyword evidence="1" id="KW-1133">Transmembrane helix</keyword>
<evidence type="ECO:0000313" key="3">
    <source>
        <dbReference type="Proteomes" id="UP001642540"/>
    </source>
</evidence>
<organism evidence="2 3">
    <name type="scientific">Orchesella dallaii</name>
    <dbReference type="NCBI Taxonomy" id="48710"/>
    <lineage>
        <taxon>Eukaryota</taxon>
        <taxon>Metazoa</taxon>
        <taxon>Ecdysozoa</taxon>
        <taxon>Arthropoda</taxon>
        <taxon>Hexapoda</taxon>
        <taxon>Collembola</taxon>
        <taxon>Entomobryomorpha</taxon>
        <taxon>Entomobryoidea</taxon>
        <taxon>Orchesellidae</taxon>
        <taxon>Orchesellinae</taxon>
        <taxon>Orchesella</taxon>
    </lineage>
</organism>
<protein>
    <submittedName>
        <fullName evidence="2">Uncharacterized protein</fullName>
    </submittedName>
</protein>
<evidence type="ECO:0000313" key="2">
    <source>
        <dbReference type="EMBL" id="CAL8146156.1"/>
    </source>
</evidence>
<keyword evidence="3" id="KW-1185">Reference proteome</keyword>
<keyword evidence="1" id="KW-0472">Membrane</keyword>
<reference evidence="2 3" key="1">
    <citation type="submission" date="2024-08" db="EMBL/GenBank/DDBJ databases">
        <authorList>
            <person name="Cucini C."/>
            <person name="Frati F."/>
        </authorList>
    </citation>
    <scope>NUCLEOTIDE SEQUENCE [LARGE SCALE GENOMIC DNA]</scope>
</reference>
<name>A0ABP1S7K1_9HEXA</name>
<dbReference type="EMBL" id="CAXLJM020000164">
    <property type="protein sequence ID" value="CAL8146156.1"/>
    <property type="molecule type" value="Genomic_DNA"/>
</dbReference>
<keyword evidence="1" id="KW-0812">Transmembrane</keyword>